<accession>A0A7S2TLZ0</accession>
<sequence>MESKQDEMGPVSSALEKYLCTEDFAKHLTESLSEVARGQGCSIITDAILAGVIQGVCRRMPKSLRQAVPEPNKDFIDTCLRPMSSKRPRTGCWRVDHIGELSEVVLIFMAASVDKFREIGGFVVDATTL</sequence>
<dbReference type="EMBL" id="HBHP01011489">
    <property type="protein sequence ID" value="CAD9758335.1"/>
    <property type="molecule type" value="Transcribed_RNA"/>
</dbReference>
<gene>
    <name evidence="1" type="ORF">LSP00402_LOCUS7138</name>
</gene>
<reference evidence="1" key="1">
    <citation type="submission" date="2021-01" db="EMBL/GenBank/DDBJ databases">
        <authorList>
            <person name="Corre E."/>
            <person name="Pelletier E."/>
            <person name="Niang G."/>
            <person name="Scheremetjew M."/>
            <person name="Finn R."/>
            <person name="Kale V."/>
            <person name="Holt S."/>
            <person name="Cochrane G."/>
            <person name="Meng A."/>
            <person name="Brown T."/>
            <person name="Cohen L."/>
        </authorList>
    </citation>
    <scope>NUCLEOTIDE SEQUENCE</scope>
    <source>
        <strain evidence="1">CCMP622</strain>
    </source>
</reference>
<evidence type="ECO:0000313" key="1">
    <source>
        <dbReference type="EMBL" id="CAD9758335.1"/>
    </source>
</evidence>
<proteinExistence type="predicted"/>
<protein>
    <submittedName>
        <fullName evidence="1">Uncharacterized protein</fullName>
    </submittedName>
</protein>
<dbReference type="AlphaFoldDB" id="A0A7S2TLZ0"/>
<organism evidence="1">
    <name type="scientific">Lotharella oceanica</name>
    <dbReference type="NCBI Taxonomy" id="641309"/>
    <lineage>
        <taxon>Eukaryota</taxon>
        <taxon>Sar</taxon>
        <taxon>Rhizaria</taxon>
        <taxon>Cercozoa</taxon>
        <taxon>Chlorarachniophyceae</taxon>
        <taxon>Lotharella</taxon>
    </lineage>
</organism>
<name>A0A7S2TLZ0_9EUKA</name>